<comment type="subcellular location">
    <subcellularLocation>
        <location evidence="2">Cell membrane</location>
        <topology evidence="2">Multi-pass membrane protein</topology>
    </subcellularLocation>
</comment>
<keyword evidence="10" id="KW-0067">ATP-binding</keyword>
<evidence type="ECO:0000256" key="10">
    <source>
        <dbReference type="ARBA" id="ARBA00022840"/>
    </source>
</evidence>
<dbReference type="InterPro" id="IPR003594">
    <property type="entry name" value="HATPase_dom"/>
</dbReference>
<evidence type="ECO:0000259" key="15">
    <source>
        <dbReference type="PROSITE" id="PS50109"/>
    </source>
</evidence>
<evidence type="ECO:0000256" key="5">
    <source>
        <dbReference type="ARBA" id="ARBA00022553"/>
    </source>
</evidence>
<evidence type="ECO:0000256" key="9">
    <source>
        <dbReference type="ARBA" id="ARBA00022777"/>
    </source>
</evidence>
<dbReference type="Pfam" id="PF00672">
    <property type="entry name" value="HAMP"/>
    <property type="match status" value="1"/>
</dbReference>
<dbReference type="InterPro" id="IPR003660">
    <property type="entry name" value="HAMP_dom"/>
</dbReference>
<dbReference type="Gene3D" id="6.10.340.10">
    <property type="match status" value="1"/>
</dbReference>
<dbReference type="PRINTS" id="PR00344">
    <property type="entry name" value="BCTRLSENSOR"/>
</dbReference>
<feature type="domain" description="HAMP" evidence="16">
    <location>
        <begin position="327"/>
        <end position="379"/>
    </location>
</feature>
<evidence type="ECO:0000313" key="17">
    <source>
        <dbReference type="EMBL" id="OKP80495.1"/>
    </source>
</evidence>
<protein>
    <recommendedName>
        <fullName evidence="3">histidine kinase</fullName>
        <ecNumber evidence="3">2.7.13.3</ecNumber>
    </recommendedName>
</protein>
<dbReference type="SUPFAM" id="SSF55874">
    <property type="entry name" value="ATPase domain of HSP90 chaperone/DNA topoisomerase II/histidine kinase"/>
    <property type="match status" value="1"/>
</dbReference>
<dbReference type="EC" id="2.7.13.3" evidence="3"/>
<keyword evidence="11 14" id="KW-1133">Transmembrane helix</keyword>
<dbReference type="InterPro" id="IPR050640">
    <property type="entry name" value="Bact_2-comp_sensor_kinase"/>
</dbReference>
<evidence type="ECO:0000256" key="1">
    <source>
        <dbReference type="ARBA" id="ARBA00000085"/>
    </source>
</evidence>
<evidence type="ECO:0000256" key="12">
    <source>
        <dbReference type="ARBA" id="ARBA00023012"/>
    </source>
</evidence>
<feature type="transmembrane region" description="Helical" evidence="14">
    <location>
        <begin position="21"/>
        <end position="40"/>
    </location>
</feature>
<keyword evidence="9 17" id="KW-0418">Kinase</keyword>
<dbReference type="EMBL" id="LVWI01000084">
    <property type="protein sequence ID" value="OKP80495.1"/>
    <property type="molecule type" value="Genomic_DNA"/>
</dbReference>
<dbReference type="SUPFAM" id="SSF158472">
    <property type="entry name" value="HAMP domain-like"/>
    <property type="match status" value="1"/>
</dbReference>
<dbReference type="Gene3D" id="3.30.565.10">
    <property type="entry name" value="Histidine kinase-like ATPase, C-terminal domain"/>
    <property type="match status" value="1"/>
</dbReference>
<evidence type="ECO:0000256" key="2">
    <source>
        <dbReference type="ARBA" id="ARBA00004651"/>
    </source>
</evidence>
<keyword evidence="7 14" id="KW-0812">Transmembrane</keyword>
<organism evidence="17 18">
    <name type="scientific">Paenibacillus helianthi</name>
    <dbReference type="NCBI Taxonomy" id="1349432"/>
    <lineage>
        <taxon>Bacteria</taxon>
        <taxon>Bacillati</taxon>
        <taxon>Bacillota</taxon>
        <taxon>Bacilli</taxon>
        <taxon>Bacillales</taxon>
        <taxon>Paenibacillaceae</taxon>
        <taxon>Paenibacillus</taxon>
    </lineage>
</organism>
<dbReference type="PANTHER" id="PTHR34220:SF11">
    <property type="entry name" value="SENSOR PROTEIN KINASE HPTS"/>
    <property type="match status" value="1"/>
</dbReference>
<keyword evidence="13 14" id="KW-0472">Membrane</keyword>
<dbReference type="InterPro" id="IPR010559">
    <property type="entry name" value="Sig_transdc_His_kin_internal"/>
</dbReference>
<evidence type="ECO:0000256" key="3">
    <source>
        <dbReference type="ARBA" id="ARBA00012438"/>
    </source>
</evidence>
<feature type="domain" description="Histidine kinase" evidence="15">
    <location>
        <begin position="423"/>
        <end position="593"/>
    </location>
</feature>
<dbReference type="SMART" id="SM00387">
    <property type="entry name" value="HATPase_c"/>
    <property type="match status" value="1"/>
</dbReference>
<evidence type="ECO:0000256" key="7">
    <source>
        <dbReference type="ARBA" id="ARBA00022692"/>
    </source>
</evidence>
<dbReference type="InterPro" id="IPR036890">
    <property type="entry name" value="HATPase_C_sf"/>
</dbReference>
<dbReference type="Pfam" id="PF02518">
    <property type="entry name" value="HATPase_c"/>
    <property type="match status" value="1"/>
</dbReference>
<evidence type="ECO:0000313" key="18">
    <source>
        <dbReference type="Proteomes" id="UP000186058"/>
    </source>
</evidence>
<dbReference type="InterPro" id="IPR004358">
    <property type="entry name" value="Sig_transdc_His_kin-like_C"/>
</dbReference>
<dbReference type="SMART" id="SM00304">
    <property type="entry name" value="HAMP"/>
    <property type="match status" value="1"/>
</dbReference>
<evidence type="ECO:0000259" key="16">
    <source>
        <dbReference type="PROSITE" id="PS50885"/>
    </source>
</evidence>
<dbReference type="CDD" id="cd06225">
    <property type="entry name" value="HAMP"/>
    <property type="match status" value="1"/>
</dbReference>
<dbReference type="Gene3D" id="3.30.450.20">
    <property type="entry name" value="PAS domain"/>
    <property type="match status" value="2"/>
</dbReference>
<gene>
    <name evidence="17" type="ORF">A3844_27395</name>
</gene>
<dbReference type="Pfam" id="PF02743">
    <property type="entry name" value="dCache_1"/>
    <property type="match status" value="1"/>
</dbReference>
<dbReference type="InterPro" id="IPR033479">
    <property type="entry name" value="dCache_1"/>
</dbReference>
<evidence type="ECO:0000256" key="11">
    <source>
        <dbReference type="ARBA" id="ARBA00022989"/>
    </source>
</evidence>
<accession>A0ABX3EIJ9</accession>
<sequence>MKRRSWRPFADFSIRYKLFASYLLVIIIPLVLLLFLHLHLTSKETEKQALYSARKMLEETKSYLQYRAEMVKEVMNFIAFNETVQTLVAEDPKRYEDVNLWGADANKLARVLGQIRYNSDIETVQLYMKQGLASATESTDYLSMTNAEHSLWFKNFINSHSVSTWLPSSVFAKEKDSDTVSVLRAIPNAHNIQQVDGIVRAQISQSKLVSVLEHAIATPSTSAALINDQGEVLSTSNTFAYTSKEFKEILSMVSAEGRMDTWSDSLEINGQRVLLGMQEIPGTDMSVAMIVPYSDILKSSNNMRNRLIFIFILIIPLTFVLSFIVAGSATKRLRQLIRHVRKVKNGNFRIAPLPANQDEIGELTNNFNMMVENVSRLMEETYTLGREVKNKELKALQAQINPHFLYNTLDMINFMAIESGNGEISIVVDRLALFYRLSLSNGRETVTLESELRHVESYVSIQNMRFNHAVTLILKVPPELLGCEVPKIMLQPLIENAILHGILEKDSEMGMIRVTAMEEKSDLVVEISDDGIGMGEEVVETLLTRTVSKSTGGFGIQNIQERIQLNYGPQYGLSFTSIPGSGTTVRIRIPKSIAK</sequence>
<dbReference type="PROSITE" id="PS50885">
    <property type="entry name" value="HAMP"/>
    <property type="match status" value="1"/>
</dbReference>
<evidence type="ECO:0000256" key="4">
    <source>
        <dbReference type="ARBA" id="ARBA00022475"/>
    </source>
</evidence>
<evidence type="ECO:0000256" key="6">
    <source>
        <dbReference type="ARBA" id="ARBA00022679"/>
    </source>
</evidence>
<proteinExistence type="predicted"/>
<keyword evidence="4" id="KW-1003">Cell membrane</keyword>
<dbReference type="PROSITE" id="PS50109">
    <property type="entry name" value="HIS_KIN"/>
    <property type="match status" value="1"/>
</dbReference>
<keyword evidence="8" id="KW-0547">Nucleotide-binding</keyword>
<keyword evidence="6" id="KW-0808">Transferase</keyword>
<dbReference type="PANTHER" id="PTHR34220">
    <property type="entry name" value="SENSOR HISTIDINE KINASE YPDA"/>
    <property type="match status" value="1"/>
</dbReference>
<keyword evidence="18" id="KW-1185">Reference proteome</keyword>
<comment type="caution">
    <text evidence="17">The sequence shown here is derived from an EMBL/GenBank/DDBJ whole genome shotgun (WGS) entry which is preliminary data.</text>
</comment>
<keyword evidence="5" id="KW-0597">Phosphoprotein</keyword>
<evidence type="ECO:0000256" key="13">
    <source>
        <dbReference type="ARBA" id="ARBA00023136"/>
    </source>
</evidence>
<feature type="transmembrane region" description="Helical" evidence="14">
    <location>
        <begin position="307"/>
        <end position="329"/>
    </location>
</feature>
<comment type="catalytic activity">
    <reaction evidence="1">
        <text>ATP + protein L-histidine = ADP + protein N-phospho-L-histidine.</text>
        <dbReference type="EC" id="2.7.13.3"/>
    </reaction>
</comment>
<evidence type="ECO:0000256" key="8">
    <source>
        <dbReference type="ARBA" id="ARBA00022741"/>
    </source>
</evidence>
<dbReference type="InterPro" id="IPR005467">
    <property type="entry name" value="His_kinase_dom"/>
</dbReference>
<reference evidence="17 18" key="1">
    <citation type="submission" date="2016-03" db="EMBL/GenBank/DDBJ databases">
        <authorList>
            <person name="Sant'Anna F.H."/>
            <person name="Ambrosini A."/>
            <person name="Souza R."/>
            <person name="Bach E."/>
            <person name="Fernandes G."/>
            <person name="Balsanelli E."/>
            <person name="Baura V.A."/>
            <person name="Souza E.M."/>
            <person name="Passaglia L."/>
        </authorList>
    </citation>
    <scope>NUCLEOTIDE SEQUENCE [LARGE SCALE GENOMIC DNA]</scope>
    <source>
        <strain evidence="17 18">P26E</strain>
    </source>
</reference>
<dbReference type="RefSeq" id="WP_074109178.1">
    <property type="nucleotide sequence ID" value="NZ_LVWI01000084.1"/>
</dbReference>
<name>A0ABX3EIJ9_9BACL</name>
<evidence type="ECO:0000256" key="14">
    <source>
        <dbReference type="SAM" id="Phobius"/>
    </source>
</evidence>
<dbReference type="Proteomes" id="UP000186058">
    <property type="component" value="Unassembled WGS sequence"/>
</dbReference>
<dbReference type="Pfam" id="PF06580">
    <property type="entry name" value="His_kinase"/>
    <property type="match status" value="1"/>
</dbReference>
<keyword evidence="12" id="KW-0902">Two-component regulatory system</keyword>
<dbReference type="GO" id="GO:0016301">
    <property type="term" value="F:kinase activity"/>
    <property type="evidence" value="ECO:0007669"/>
    <property type="project" value="UniProtKB-KW"/>
</dbReference>